<dbReference type="InterPro" id="IPR036390">
    <property type="entry name" value="WH_DNA-bd_sf"/>
</dbReference>
<evidence type="ECO:0000256" key="1">
    <source>
        <dbReference type="ARBA" id="ARBA00009437"/>
    </source>
</evidence>
<dbReference type="Gene3D" id="3.40.190.10">
    <property type="entry name" value="Periplasmic binding protein-like II"/>
    <property type="match status" value="2"/>
</dbReference>
<protein>
    <submittedName>
        <fullName evidence="6">LysR family transcriptional regulator</fullName>
    </submittedName>
</protein>
<evidence type="ECO:0000313" key="6">
    <source>
        <dbReference type="EMBL" id="NGN67453.1"/>
    </source>
</evidence>
<dbReference type="PANTHER" id="PTHR30346">
    <property type="entry name" value="TRANSCRIPTIONAL DUAL REGULATOR HCAR-RELATED"/>
    <property type="match status" value="1"/>
</dbReference>
<dbReference type="InterPro" id="IPR005119">
    <property type="entry name" value="LysR_subst-bd"/>
</dbReference>
<gene>
    <name evidence="6" type="ORF">G5C51_26555</name>
</gene>
<evidence type="ECO:0000256" key="2">
    <source>
        <dbReference type="ARBA" id="ARBA00023015"/>
    </source>
</evidence>
<dbReference type="SUPFAM" id="SSF46785">
    <property type="entry name" value="Winged helix' DNA-binding domain"/>
    <property type="match status" value="1"/>
</dbReference>
<evidence type="ECO:0000256" key="4">
    <source>
        <dbReference type="ARBA" id="ARBA00023163"/>
    </source>
</evidence>
<evidence type="ECO:0000313" key="7">
    <source>
        <dbReference type="Proteomes" id="UP000481583"/>
    </source>
</evidence>
<dbReference type="GO" id="GO:0003700">
    <property type="term" value="F:DNA-binding transcription factor activity"/>
    <property type="evidence" value="ECO:0007669"/>
    <property type="project" value="InterPro"/>
</dbReference>
<reference evidence="6 7" key="1">
    <citation type="submission" date="2020-02" db="EMBL/GenBank/DDBJ databases">
        <title>Whole-genome analyses of novel actinobacteria.</title>
        <authorList>
            <person name="Sahin N."/>
        </authorList>
    </citation>
    <scope>NUCLEOTIDE SEQUENCE [LARGE SCALE GENOMIC DNA]</scope>
    <source>
        <strain evidence="6 7">A7024</strain>
    </source>
</reference>
<dbReference type="Gene3D" id="1.10.10.10">
    <property type="entry name" value="Winged helix-like DNA-binding domain superfamily/Winged helix DNA-binding domain"/>
    <property type="match status" value="1"/>
</dbReference>
<organism evidence="6 7">
    <name type="scientific">Streptomyces coryli</name>
    <dbReference type="NCBI Taxonomy" id="1128680"/>
    <lineage>
        <taxon>Bacteria</taxon>
        <taxon>Bacillati</taxon>
        <taxon>Actinomycetota</taxon>
        <taxon>Actinomycetes</taxon>
        <taxon>Kitasatosporales</taxon>
        <taxon>Streptomycetaceae</taxon>
        <taxon>Streptomyces</taxon>
    </lineage>
</organism>
<dbReference type="PROSITE" id="PS50931">
    <property type="entry name" value="HTH_LYSR"/>
    <property type="match status" value="1"/>
</dbReference>
<dbReference type="InterPro" id="IPR036388">
    <property type="entry name" value="WH-like_DNA-bd_sf"/>
</dbReference>
<evidence type="ECO:0000259" key="5">
    <source>
        <dbReference type="PROSITE" id="PS50931"/>
    </source>
</evidence>
<name>A0A6G4U5T1_9ACTN</name>
<dbReference type="InterPro" id="IPR000847">
    <property type="entry name" value="LysR_HTH_N"/>
</dbReference>
<comment type="caution">
    <text evidence="6">The sequence shown here is derived from an EMBL/GenBank/DDBJ whole genome shotgun (WGS) entry which is preliminary data.</text>
</comment>
<dbReference type="Pfam" id="PF00126">
    <property type="entry name" value="HTH_1"/>
    <property type="match status" value="1"/>
</dbReference>
<dbReference type="FunFam" id="1.10.10.10:FF:000001">
    <property type="entry name" value="LysR family transcriptional regulator"/>
    <property type="match status" value="1"/>
</dbReference>
<dbReference type="Pfam" id="PF03466">
    <property type="entry name" value="LysR_substrate"/>
    <property type="match status" value="1"/>
</dbReference>
<keyword evidence="4" id="KW-0804">Transcription</keyword>
<keyword evidence="3" id="KW-0238">DNA-binding</keyword>
<dbReference type="EMBL" id="JAAKZV010000143">
    <property type="protein sequence ID" value="NGN67453.1"/>
    <property type="molecule type" value="Genomic_DNA"/>
</dbReference>
<dbReference type="PANTHER" id="PTHR30346:SF0">
    <property type="entry name" value="HCA OPERON TRANSCRIPTIONAL ACTIVATOR HCAR"/>
    <property type="match status" value="1"/>
</dbReference>
<proteinExistence type="inferred from homology"/>
<dbReference type="Proteomes" id="UP000481583">
    <property type="component" value="Unassembled WGS sequence"/>
</dbReference>
<comment type="similarity">
    <text evidence="1">Belongs to the LysR transcriptional regulatory family.</text>
</comment>
<dbReference type="GO" id="GO:0032993">
    <property type="term" value="C:protein-DNA complex"/>
    <property type="evidence" value="ECO:0007669"/>
    <property type="project" value="TreeGrafter"/>
</dbReference>
<keyword evidence="2" id="KW-0805">Transcription regulation</keyword>
<evidence type="ECO:0000256" key="3">
    <source>
        <dbReference type="ARBA" id="ARBA00023125"/>
    </source>
</evidence>
<feature type="domain" description="HTH lysR-type" evidence="5">
    <location>
        <begin position="6"/>
        <end position="63"/>
    </location>
</feature>
<dbReference type="SUPFAM" id="SSF53850">
    <property type="entry name" value="Periplasmic binding protein-like II"/>
    <property type="match status" value="1"/>
</dbReference>
<keyword evidence="7" id="KW-1185">Reference proteome</keyword>
<accession>A0A6G4U5T1</accession>
<dbReference type="PRINTS" id="PR00039">
    <property type="entry name" value="HTHLYSR"/>
</dbReference>
<dbReference type="AlphaFoldDB" id="A0A6G4U5T1"/>
<sequence>MPRPDLDIRLLRHFVAVAETLHFGRAAQQLYVAQQALSRDVRRLEDRLGLPLLERTTRRVALTPAGELLLARARELLALHDRALEELRGTHRPLVVDVVGPGLTPSLVLDRAREAEPELEFFARFHSGTDPALRLLLDGRLDVTFGRPDTPRPPVGVGHRPVRLEPLTVLVPEHHPLARRPSIPLAALRGSGVCVRAGDHATAGWDAAVQQLLAPFGINPAGNHPHVPGGDELGRHLRDRDAPVLALTTQPEVAGAALRPLVEPVALFPWQVMWRSGLERHPGLRALLTAAGALAMEEDWHTLGTVPVGTWLPEPERLGA</sequence>
<dbReference type="GO" id="GO:0003677">
    <property type="term" value="F:DNA binding"/>
    <property type="evidence" value="ECO:0007669"/>
    <property type="project" value="UniProtKB-KW"/>
</dbReference>